<proteinExistence type="predicted"/>
<gene>
    <name evidence="1" type="ORF">UFOVP348_44</name>
</gene>
<sequence>MRQEDKDEIWHLARKLPMEALEDALEVCDYNKVVLLDGKVVCIFGVGGPKGGMGIPWMLASDLLKDISKPFLKECRGYVQEMSQGYTSLYNVAWSKNVVHIKWLQWLGFQIKPAIPMGPDGELYHEFIKVI</sequence>
<dbReference type="Pfam" id="PF11090">
    <property type="entry name" value="Phage_T7_Gp13"/>
    <property type="match status" value="1"/>
</dbReference>
<reference evidence="1" key="1">
    <citation type="submission" date="2020-04" db="EMBL/GenBank/DDBJ databases">
        <authorList>
            <person name="Chiriac C."/>
            <person name="Salcher M."/>
            <person name="Ghai R."/>
            <person name="Kavagutti S V."/>
        </authorList>
    </citation>
    <scope>NUCLEOTIDE SEQUENCE</scope>
</reference>
<dbReference type="InterPro" id="IPR020335">
    <property type="entry name" value="Phage_T7_Gp13"/>
</dbReference>
<protein>
    <submittedName>
        <fullName evidence="1">Bacteriophage T7, probable scaffold protein Gp13</fullName>
    </submittedName>
</protein>
<dbReference type="EMBL" id="LR796364">
    <property type="protein sequence ID" value="CAB4139173.1"/>
    <property type="molecule type" value="Genomic_DNA"/>
</dbReference>
<evidence type="ECO:0000313" key="1">
    <source>
        <dbReference type="EMBL" id="CAB4139173.1"/>
    </source>
</evidence>
<accession>A0A6J5M0Y9</accession>
<organism evidence="1">
    <name type="scientific">uncultured Caudovirales phage</name>
    <dbReference type="NCBI Taxonomy" id="2100421"/>
    <lineage>
        <taxon>Viruses</taxon>
        <taxon>Duplodnaviria</taxon>
        <taxon>Heunggongvirae</taxon>
        <taxon>Uroviricota</taxon>
        <taxon>Caudoviricetes</taxon>
        <taxon>Peduoviridae</taxon>
        <taxon>Maltschvirus</taxon>
        <taxon>Maltschvirus maltsch</taxon>
    </lineage>
</organism>
<name>A0A6J5M0Y9_9CAUD</name>